<dbReference type="EMBL" id="AMRG01000023">
    <property type="protein sequence ID" value="EKE79459.1"/>
    <property type="molecule type" value="Genomic_DNA"/>
</dbReference>
<evidence type="ECO:0000256" key="4">
    <source>
        <dbReference type="ARBA" id="ARBA00022722"/>
    </source>
</evidence>
<keyword evidence="6 15" id="KW-0255">Endonuclease</keyword>
<evidence type="ECO:0000256" key="13">
    <source>
        <dbReference type="ARBA" id="ARBA00029354"/>
    </source>
</evidence>
<evidence type="ECO:0000256" key="8">
    <source>
        <dbReference type="ARBA" id="ARBA00022801"/>
    </source>
</evidence>
<keyword evidence="4 15" id="KW-0540">Nuclease</keyword>
<comment type="cofactor">
    <cofactor evidence="1">
        <name>Mg(2+)</name>
        <dbReference type="ChEBI" id="CHEBI:18420"/>
    </cofactor>
</comment>
<dbReference type="SUPFAM" id="SSF103084">
    <property type="entry name" value="Holliday junction resolvase RusA"/>
    <property type="match status" value="1"/>
</dbReference>
<evidence type="ECO:0000256" key="15">
    <source>
        <dbReference type="PIRNR" id="PIRNR001007"/>
    </source>
</evidence>
<evidence type="ECO:0000256" key="3">
    <source>
        <dbReference type="ARBA" id="ARBA00014885"/>
    </source>
</evidence>
<evidence type="ECO:0000256" key="5">
    <source>
        <dbReference type="ARBA" id="ARBA00022723"/>
    </source>
</evidence>
<evidence type="ECO:0000256" key="6">
    <source>
        <dbReference type="ARBA" id="ARBA00022759"/>
    </source>
</evidence>
<dbReference type="OrthoDB" id="73971at2"/>
<evidence type="ECO:0000256" key="2">
    <source>
        <dbReference type="ARBA" id="ARBA00011738"/>
    </source>
</evidence>
<accession>K2K8X4</accession>
<comment type="catalytic activity">
    <reaction evidence="13 15">
        <text>Endonucleolytic cleavage at a junction such as a reciprocal single-stranded crossover between two homologous DNA duplexes (Holliday junction).</text>
        <dbReference type="EC" id="3.1.21.10"/>
    </reaction>
</comment>
<comment type="function">
    <text evidence="15">Endonuclease that resolves Holliday junction intermediates made during homologous genetic recombination and DNA repair. Exhibits sequence and structure-selective cleavage of four-way DNA junctions, where it introduces symmetrical nicks in two strands of the same polarity at the 5' side of dinucleotides. Corrects the defects in genetic recombination and DNA repair associated with inactivation of ruvAB or ruvC.</text>
</comment>
<comment type="caution">
    <text evidence="16">The sequence shown here is derived from an EMBL/GenBank/DDBJ whole genome shotgun (WGS) entry which is preliminary data.</text>
</comment>
<name>K2K8X4_9GAMM</name>
<dbReference type="eggNOG" id="COG4570">
    <property type="taxonomic scope" value="Bacteria"/>
</dbReference>
<evidence type="ECO:0000256" key="7">
    <source>
        <dbReference type="ARBA" id="ARBA00022763"/>
    </source>
</evidence>
<reference evidence="16 17" key="1">
    <citation type="journal article" date="2012" name="J. Bacteriol.">
        <title>Genome Sequence of Idiomarina xiamenensis Type Strain 10-D-4.</title>
        <authorList>
            <person name="Lai Q."/>
            <person name="Wang L."/>
            <person name="Wang W."/>
            <person name="Shao Z."/>
        </authorList>
    </citation>
    <scope>NUCLEOTIDE SEQUENCE [LARGE SCALE GENOMIC DNA]</scope>
    <source>
        <strain evidence="16 17">10-D-4</strain>
    </source>
</reference>
<comment type="function">
    <text evidence="12">Endonuclease that resolves Holliday junction intermediates made during homologous genetic recombination and DNA repair. Exhibits sequence and structure-selective cleavage of four-way DNA junctions, where it introduces symmetrical nicks in two strands of the same polarity at the 5' side of CC dinucleotides. Corrects the defects in genetic recombination and DNA repair associated with inactivation of RuvAB or RuvC.</text>
</comment>
<dbReference type="RefSeq" id="WP_008490000.1">
    <property type="nucleotide sequence ID" value="NZ_AMRG01000023.1"/>
</dbReference>
<gene>
    <name evidence="16" type="ORF">A10D4_12864</name>
</gene>
<keyword evidence="5" id="KW-0479">Metal-binding</keyword>
<keyword evidence="8 15" id="KW-0378">Hydrolase</keyword>
<dbReference type="GO" id="GO:0006281">
    <property type="term" value="P:DNA repair"/>
    <property type="evidence" value="ECO:0007669"/>
    <property type="project" value="UniProtKB-KW"/>
</dbReference>
<dbReference type="PIRSF" id="PIRSF001007">
    <property type="entry name" value="RusA"/>
    <property type="match status" value="1"/>
</dbReference>
<dbReference type="Proteomes" id="UP000014115">
    <property type="component" value="Unassembled WGS sequence"/>
</dbReference>
<proteinExistence type="inferred from homology"/>
<evidence type="ECO:0000256" key="9">
    <source>
        <dbReference type="ARBA" id="ARBA00022842"/>
    </source>
</evidence>
<organism evidence="16 17">
    <name type="scientific">Idiomarina xiamenensis 10-D-4</name>
    <dbReference type="NCBI Taxonomy" id="740709"/>
    <lineage>
        <taxon>Bacteria</taxon>
        <taxon>Pseudomonadati</taxon>
        <taxon>Pseudomonadota</taxon>
        <taxon>Gammaproteobacteria</taxon>
        <taxon>Alteromonadales</taxon>
        <taxon>Idiomarinaceae</taxon>
        <taxon>Idiomarina</taxon>
    </lineage>
</organism>
<keyword evidence="10" id="KW-0233">DNA recombination</keyword>
<evidence type="ECO:0000256" key="1">
    <source>
        <dbReference type="ARBA" id="ARBA00001946"/>
    </source>
</evidence>
<evidence type="ECO:0000256" key="12">
    <source>
        <dbReference type="ARBA" id="ARBA00024745"/>
    </source>
</evidence>
<dbReference type="PATRIC" id="fig|740709.3.peg.2592"/>
<evidence type="ECO:0000256" key="10">
    <source>
        <dbReference type="ARBA" id="ARBA00023172"/>
    </source>
</evidence>
<dbReference type="Pfam" id="PF05866">
    <property type="entry name" value="RusA"/>
    <property type="match status" value="1"/>
</dbReference>
<evidence type="ECO:0000313" key="17">
    <source>
        <dbReference type="Proteomes" id="UP000014115"/>
    </source>
</evidence>
<evidence type="ECO:0000313" key="16">
    <source>
        <dbReference type="EMBL" id="EKE79459.1"/>
    </source>
</evidence>
<keyword evidence="9" id="KW-0460">Magnesium</keyword>
<dbReference type="GO" id="GO:0008821">
    <property type="term" value="F:crossover junction DNA endonuclease activity"/>
    <property type="evidence" value="ECO:0007669"/>
    <property type="project" value="UniProtKB-EC"/>
</dbReference>
<comment type="similarity">
    <text evidence="15">Belongs to the rusA family.</text>
</comment>
<protein>
    <recommendedName>
        <fullName evidence="3 15">Crossover junction endodeoxyribonuclease rusA</fullName>
        <ecNumber evidence="14 15">3.1.21.10</ecNumber>
    </recommendedName>
</protein>
<keyword evidence="17" id="KW-1185">Reference proteome</keyword>
<dbReference type="STRING" id="740709.A10D4_12864"/>
<dbReference type="EC" id="3.1.21.10" evidence="14 15"/>
<dbReference type="InterPro" id="IPR036614">
    <property type="entry name" value="RusA-like_sf"/>
</dbReference>
<keyword evidence="7 15" id="KW-0227">DNA damage</keyword>
<dbReference type="AlphaFoldDB" id="K2K8X4"/>
<dbReference type="GO" id="GO:0006310">
    <property type="term" value="P:DNA recombination"/>
    <property type="evidence" value="ECO:0007669"/>
    <property type="project" value="UniProtKB-KW"/>
</dbReference>
<evidence type="ECO:0000256" key="14">
    <source>
        <dbReference type="ARBA" id="ARBA00029488"/>
    </source>
</evidence>
<dbReference type="InterPro" id="IPR008822">
    <property type="entry name" value="Endonuclease_RusA-like"/>
</dbReference>
<dbReference type="Gene3D" id="3.30.1330.70">
    <property type="entry name" value="Holliday junction resolvase RusA"/>
    <property type="match status" value="1"/>
</dbReference>
<dbReference type="GO" id="GO:0000287">
    <property type="term" value="F:magnesium ion binding"/>
    <property type="evidence" value="ECO:0007669"/>
    <property type="project" value="InterPro"/>
</dbReference>
<comment type="subunit">
    <text evidence="2">Homodimer.</text>
</comment>
<evidence type="ECO:0000256" key="11">
    <source>
        <dbReference type="ARBA" id="ARBA00023204"/>
    </source>
</evidence>
<dbReference type="InterPro" id="IPR016281">
    <property type="entry name" value="Endonuclease_RusA"/>
</dbReference>
<sequence>MITIELPFPPSTNTYYRNVRVGNRQMTKISQRGRKFRDECYWLLKQQRVCHKLSHSLRVTITLHPPTNQRRDLDNFNKALLDVMTHAGVYEDDSQIDHLTVIRSAVAKPGRVQVIIEPMGET</sequence>
<keyword evidence="11 15" id="KW-0234">DNA repair</keyword>